<proteinExistence type="predicted"/>
<dbReference type="RefSeq" id="XP_016635979.1">
    <property type="nucleotide sequence ID" value="XM_016772509.1"/>
</dbReference>
<keyword evidence="2" id="KW-1185">Reference proteome</keyword>
<accession>A0A0D2IXV7</accession>
<dbReference type="STRING" id="1442371.A0A0D2IXV7"/>
<dbReference type="VEuPathDB" id="FungiDB:Z520_01995"/>
<dbReference type="GeneID" id="27707741"/>
<dbReference type="AlphaFoldDB" id="A0A0D2IXV7"/>
<dbReference type="OrthoDB" id="4155294at2759"/>
<gene>
    <name evidence="1" type="ORF">Z520_01995</name>
</gene>
<dbReference type="Proteomes" id="UP000053411">
    <property type="component" value="Unassembled WGS sequence"/>
</dbReference>
<dbReference type="EMBL" id="KN848064">
    <property type="protein sequence ID" value="KIY01857.1"/>
    <property type="molecule type" value="Genomic_DNA"/>
</dbReference>
<evidence type="ECO:0000313" key="1">
    <source>
        <dbReference type="EMBL" id="KIY01857.1"/>
    </source>
</evidence>
<name>A0A0D2IXV7_9EURO</name>
<reference evidence="1 2" key="1">
    <citation type="submission" date="2015-01" db="EMBL/GenBank/DDBJ databases">
        <title>The Genome Sequence of Fonsecaea multimorphosa CBS 102226.</title>
        <authorList>
            <consortium name="The Broad Institute Genomics Platform"/>
            <person name="Cuomo C."/>
            <person name="de Hoog S."/>
            <person name="Gorbushina A."/>
            <person name="Stielow B."/>
            <person name="Teixiera M."/>
            <person name="Abouelleil A."/>
            <person name="Chapman S.B."/>
            <person name="Priest M."/>
            <person name="Young S.K."/>
            <person name="Wortman J."/>
            <person name="Nusbaum C."/>
            <person name="Birren B."/>
        </authorList>
    </citation>
    <scope>NUCLEOTIDE SEQUENCE [LARGE SCALE GENOMIC DNA]</scope>
    <source>
        <strain evidence="1 2">CBS 102226</strain>
    </source>
</reference>
<sequence>MPAQDPQKPPPTRHVILPFDLRNDANALYDPEKRDAIRSIFPGTIGIGSDGWFLYLQVHTLPPKPWPLTVAGLPLYLHQIPGQNPMPRALPVSRKNGSIAEDQNGRDMQDWEPLFHIIKSHFEELRVPITEVMYLGNVVFIVLKYRDTNYNKLPFHAANISCSYLFEDEMGRPSAPHVRRLSDRAPGDLDMNQYDTLQPGLRVASSYLLDKPDAFLATTTGVLLKDRVGNEFMTVAAHGFPSECGTRVFHAFPSTGRDVGELVMEVSHTDIALVKLRDTETFSNVMFHDELIEQPTQLNKFISAKKYRRSDSVYLRSPNTGFIEGRFSWSSFQAVPGDDYSSKQEWIFTTWSYLGQDSAIKLHGGMCGSTIWDEAGNVLGFFRYAPEEGVMKDWCAATAADELINQGYTLVNTSDRA</sequence>
<evidence type="ECO:0000313" key="2">
    <source>
        <dbReference type="Proteomes" id="UP000053411"/>
    </source>
</evidence>
<organism evidence="1 2">
    <name type="scientific">Fonsecaea multimorphosa CBS 102226</name>
    <dbReference type="NCBI Taxonomy" id="1442371"/>
    <lineage>
        <taxon>Eukaryota</taxon>
        <taxon>Fungi</taxon>
        <taxon>Dikarya</taxon>
        <taxon>Ascomycota</taxon>
        <taxon>Pezizomycotina</taxon>
        <taxon>Eurotiomycetes</taxon>
        <taxon>Chaetothyriomycetidae</taxon>
        <taxon>Chaetothyriales</taxon>
        <taxon>Herpotrichiellaceae</taxon>
        <taxon>Fonsecaea</taxon>
    </lineage>
</organism>
<protein>
    <submittedName>
        <fullName evidence="1">Uncharacterized protein</fullName>
    </submittedName>
</protein>